<comment type="caution">
    <text evidence="3">The sequence shown here is derived from an EMBL/GenBank/DDBJ whole genome shotgun (WGS) entry which is preliminary data.</text>
</comment>
<keyword evidence="4" id="KW-1185">Reference proteome</keyword>
<keyword evidence="2" id="KW-0812">Transmembrane</keyword>
<organism evidence="3 4">
    <name type="scientific">Skeletonema marinoi</name>
    <dbReference type="NCBI Taxonomy" id="267567"/>
    <lineage>
        <taxon>Eukaryota</taxon>
        <taxon>Sar</taxon>
        <taxon>Stramenopiles</taxon>
        <taxon>Ochrophyta</taxon>
        <taxon>Bacillariophyta</taxon>
        <taxon>Coscinodiscophyceae</taxon>
        <taxon>Thalassiosirophycidae</taxon>
        <taxon>Thalassiosirales</taxon>
        <taxon>Skeletonemataceae</taxon>
        <taxon>Skeletonema</taxon>
        <taxon>Skeletonema marinoi-dohrnii complex</taxon>
    </lineage>
</organism>
<name>A0AAD9DB28_9STRA</name>
<feature type="compositionally biased region" description="Basic and acidic residues" evidence="1">
    <location>
        <begin position="271"/>
        <end position="281"/>
    </location>
</feature>
<evidence type="ECO:0000256" key="1">
    <source>
        <dbReference type="SAM" id="MobiDB-lite"/>
    </source>
</evidence>
<gene>
    <name evidence="3" type="ORF">QTG54_008203</name>
</gene>
<sequence>MASWQTIRLRNADGTSSVYKVHDSVNTHDHDVFHSSSSMSSASLPPQVILGGSTGGGRIHHYGHAGSPMPASSVNTAAPPYYGHNTLYSTHSAQPHSQPPMVILKPNKKRRKSNCANKCNTSSNPLCITFGVILSLLVIVGYVCLIVALIPGSTKNRWNEQDVLSSMAATVTTAEGGDGNDNRQQQLSKQDLMQNGASPMLLRSSDIDGDVIPRRHSYNAIVTILDPVDAPQQLTTQDQSPKLLRKVASNRASHEGEPVRRLRRRRRRGKLHEDTIIRSYT</sequence>
<feature type="region of interest" description="Disordered" evidence="1">
    <location>
        <begin position="248"/>
        <end position="281"/>
    </location>
</feature>
<dbReference type="Proteomes" id="UP001224775">
    <property type="component" value="Unassembled WGS sequence"/>
</dbReference>
<feature type="compositionally biased region" description="Basic residues" evidence="1">
    <location>
        <begin position="261"/>
        <end position="270"/>
    </location>
</feature>
<evidence type="ECO:0000256" key="2">
    <source>
        <dbReference type="SAM" id="Phobius"/>
    </source>
</evidence>
<evidence type="ECO:0000313" key="4">
    <source>
        <dbReference type="Proteomes" id="UP001224775"/>
    </source>
</evidence>
<protein>
    <submittedName>
        <fullName evidence="3">Uncharacterized protein</fullName>
    </submittedName>
</protein>
<reference evidence="3" key="1">
    <citation type="submission" date="2023-06" db="EMBL/GenBank/DDBJ databases">
        <title>Survivors Of The Sea: Transcriptome response of Skeletonema marinoi to long-term dormancy.</title>
        <authorList>
            <person name="Pinder M.I.M."/>
            <person name="Kourtchenko O."/>
            <person name="Robertson E.K."/>
            <person name="Larsson T."/>
            <person name="Maumus F."/>
            <person name="Osuna-Cruz C.M."/>
            <person name="Vancaester E."/>
            <person name="Stenow R."/>
            <person name="Vandepoele K."/>
            <person name="Ploug H."/>
            <person name="Bruchert V."/>
            <person name="Godhe A."/>
            <person name="Topel M."/>
        </authorList>
    </citation>
    <scope>NUCLEOTIDE SEQUENCE</scope>
    <source>
        <strain evidence="3">R05AC</strain>
    </source>
</reference>
<dbReference type="EMBL" id="JATAAI010000014">
    <property type="protein sequence ID" value="KAK1740951.1"/>
    <property type="molecule type" value="Genomic_DNA"/>
</dbReference>
<keyword evidence="2" id="KW-0472">Membrane</keyword>
<proteinExistence type="predicted"/>
<evidence type="ECO:0000313" key="3">
    <source>
        <dbReference type="EMBL" id="KAK1740951.1"/>
    </source>
</evidence>
<accession>A0AAD9DB28</accession>
<dbReference type="AlphaFoldDB" id="A0AAD9DB28"/>
<keyword evidence="2" id="KW-1133">Transmembrane helix</keyword>
<feature type="transmembrane region" description="Helical" evidence="2">
    <location>
        <begin position="128"/>
        <end position="150"/>
    </location>
</feature>